<feature type="domain" description="N-acetyltransferase" evidence="1">
    <location>
        <begin position="13"/>
        <end position="49"/>
    </location>
</feature>
<evidence type="ECO:0000313" key="2">
    <source>
        <dbReference type="EMBL" id="SFS46874.1"/>
    </source>
</evidence>
<organism evidence="2 3">
    <name type="scientific">Saccharopolyspora flava</name>
    <dbReference type="NCBI Taxonomy" id="95161"/>
    <lineage>
        <taxon>Bacteria</taxon>
        <taxon>Bacillati</taxon>
        <taxon>Actinomycetota</taxon>
        <taxon>Actinomycetes</taxon>
        <taxon>Pseudonocardiales</taxon>
        <taxon>Pseudonocardiaceae</taxon>
        <taxon>Saccharopolyspora</taxon>
    </lineage>
</organism>
<dbReference type="Pfam" id="PF00583">
    <property type="entry name" value="Acetyltransf_1"/>
    <property type="match status" value="1"/>
</dbReference>
<accession>A0A1I6Q3A4</accession>
<dbReference type="InterPro" id="IPR016181">
    <property type="entry name" value="Acyl_CoA_acyltransferase"/>
</dbReference>
<gene>
    <name evidence="2" type="ORF">SAMN05660874_01350</name>
</gene>
<keyword evidence="2" id="KW-0808">Transferase</keyword>
<dbReference type="InterPro" id="IPR000182">
    <property type="entry name" value="GNAT_dom"/>
</dbReference>
<evidence type="ECO:0000313" key="3">
    <source>
        <dbReference type="Proteomes" id="UP000198852"/>
    </source>
</evidence>
<proteinExistence type="predicted"/>
<name>A0A1I6Q3A4_9PSEU</name>
<dbReference type="STRING" id="95161.SAMN05660874_01350"/>
<sequence>MTYLQRLATRADLLQHAIAQAPELGFRTIATTIFASNERSLRLFRAHGFQEWGHLPSVADLDGRHEDVVFVGLPLARY</sequence>
<keyword evidence="3" id="KW-1185">Reference proteome</keyword>
<dbReference type="GO" id="GO:0016747">
    <property type="term" value="F:acyltransferase activity, transferring groups other than amino-acyl groups"/>
    <property type="evidence" value="ECO:0007669"/>
    <property type="project" value="InterPro"/>
</dbReference>
<reference evidence="3" key="1">
    <citation type="submission" date="2016-10" db="EMBL/GenBank/DDBJ databases">
        <authorList>
            <person name="Varghese N."/>
            <person name="Submissions S."/>
        </authorList>
    </citation>
    <scope>NUCLEOTIDE SEQUENCE [LARGE SCALE GENOMIC DNA]</scope>
    <source>
        <strain evidence="3">DSM 44771</strain>
    </source>
</reference>
<evidence type="ECO:0000259" key="1">
    <source>
        <dbReference type="Pfam" id="PF00583"/>
    </source>
</evidence>
<dbReference type="EMBL" id="FOZX01000001">
    <property type="protein sequence ID" value="SFS46874.1"/>
    <property type="molecule type" value="Genomic_DNA"/>
</dbReference>
<dbReference type="Gene3D" id="3.40.630.30">
    <property type="match status" value="1"/>
</dbReference>
<dbReference type="OrthoDB" id="3173333at2"/>
<dbReference type="SUPFAM" id="SSF55729">
    <property type="entry name" value="Acyl-CoA N-acyltransferases (Nat)"/>
    <property type="match status" value="1"/>
</dbReference>
<dbReference type="Proteomes" id="UP000198852">
    <property type="component" value="Unassembled WGS sequence"/>
</dbReference>
<dbReference type="RefSeq" id="WP_093414450.1">
    <property type="nucleotide sequence ID" value="NZ_FOZX01000001.1"/>
</dbReference>
<protein>
    <submittedName>
        <fullName evidence="2">Acetyltransferase (GNAT) family protein</fullName>
    </submittedName>
</protein>
<dbReference type="AlphaFoldDB" id="A0A1I6Q3A4"/>